<reference evidence="2 3" key="1">
    <citation type="submission" date="2018-06" db="EMBL/GenBank/DDBJ databases">
        <title>Comparative genomics reveals the genomic features of Rhizophagus irregularis, R. cerebriforme, R. diaphanum and Gigaspora rosea, and their symbiotic lifestyle signature.</title>
        <authorList>
            <person name="Morin E."/>
            <person name="San Clemente H."/>
            <person name="Chen E.C.H."/>
            <person name="De La Providencia I."/>
            <person name="Hainaut M."/>
            <person name="Kuo A."/>
            <person name="Kohler A."/>
            <person name="Murat C."/>
            <person name="Tang N."/>
            <person name="Roy S."/>
            <person name="Loubradou J."/>
            <person name="Henrissat B."/>
            <person name="Grigoriev I.V."/>
            <person name="Corradi N."/>
            <person name="Roux C."/>
            <person name="Martin F.M."/>
        </authorList>
    </citation>
    <scope>NUCLEOTIDE SEQUENCE [LARGE SCALE GENOMIC DNA]</scope>
    <source>
        <strain evidence="2 3">DAOM 227022</strain>
    </source>
</reference>
<keyword evidence="3" id="KW-1185">Reference proteome</keyword>
<name>A0A397SNK4_9GLOM</name>
<proteinExistence type="predicted"/>
<dbReference type="SMART" id="SM00225">
    <property type="entry name" value="BTB"/>
    <property type="match status" value="1"/>
</dbReference>
<dbReference type="SUPFAM" id="SSF54695">
    <property type="entry name" value="POZ domain"/>
    <property type="match status" value="1"/>
</dbReference>
<dbReference type="Pfam" id="PF00651">
    <property type="entry name" value="BTB"/>
    <property type="match status" value="1"/>
</dbReference>
<dbReference type="OrthoDB" id="3027208at2759"/>
<accession>A0A397SNK4</accession>
<comment type="caution">
    <text evidence="2">The sequence shown here is derived from an EMBL/GenBank/DDBJ whole genome shotgun (WGS) entry which is preliminary data.</text>
</comment>
<dbReference type="PROSITE" id="PS50097">
    <property type="entry name" value="BTB"/>
    <property type="match status" value="1"/>
</dbReference>
<dbReference type="InterPro" id="IPR011333">
    <property type="entry name" value="SKP1/BTB/POZ_sf"/>
</dbReference>
<feature type="domain" description="BTB" evidence="1">
    <location>
        <begin position="11"/>
        <end position="80"/>
    </location>
</feature>
<dbReference type="CDD" id="cd14733">
    <property type="entry name" value="BACK"/>
    <property type="match status" value="1"/>
</dbReference>
<dbReference type="CDD" id="cd18186">
    <property type="entry name" value="BTB_POZ_ZBTB_KLHL-like"/>
    <property type="match status" value="1"/>
</dbReference>
<dbReference type="Gene3D" id="3.30.710.10">
    <property type="entry name" value="Potassium Channel Kv1.1, Chain A"/>
    <property type="match status" value="1"/>
</dbReference>
<dbReference type="Proteomes" id="UP000265703">
    <property type="component" value="Unassembled WGS sequence"/>
</dbReference>
<dbReference type="EMBL" id="QKYT01000493">
    <property type="protein sequence ID" value="RIA84431.1"/>
    <property type="molecule type" value="Genomic_DNA"/>
</dbReference>
<dbReference type="AlphaFoldDB" id="A0A397SNK4"/>
<organism evidence="2 3">
    <name type="scientific">Glomus cerebriforme</name>
    <dbReference type="NCBI Taxonomy" id="658196"/>
    <lineage>
        <taxon>Eukaryota</taxon>
        <taxon>Fungi</taxon>
        <taxon>Fungi incertae sedis</taxon>
        <taxon>Mucoromycota</taxon>
        <taxon>Glomeromycotina</taxon>
        <taxon>Glomeromycetes</taxon>
        <taxon>Glomerales</taxon>
        <taxon>Glomeraceae</taxon>
        <taxon>Glomus</taxon>
    </lineage>
</organism>
<evidence type="ECO:0000259" key="1">
    <source>
        <dbReference type="PROSITE" id="PS50097"/>
    </source>
</evidence>
<evidence type="ECO:0000313" key="3">
    <source>
        <dbReference type="Proteomes" id="UP000265703"/>
    </source>
</evidence>
<dbReference type="InterPro" id="IPR000210">
    <property type="entry name" value="BTB/POZ_dom"/>
</dbReference>
<dbReference type="PANTHER" id="PTHR45632">
    <property type="entry name" value="LD33804P"/>
    <property type="match status" value="1"/>
</dbReference>
<gene>
    <name evidence="2" type="ORF">C1645_415489</name>
</gene>
<evidence type="ECO:0000313" key="2">
    <source>
        <dbReference type="EMBL" id="RIA84431.1"/>
    </source>
</evidence>
<sequence>MESKSHYYPDGDIIIIVNSTIFKVHKIILKLTSTVFNDMFTDIKPDNDQNIPKITLENESDSAFEDLLSFIYPTNYFVIDWTNIIEIFRISDKFMINFCFDAAENFLENNFSKDPVLALYLSEKYELKELFKKASKLVLDNFYIHRESPDFIKLNIKTRLALIEKHHDYLTVLYVNKNIYIEGKTYQEFFDENSSTAYKSIYQEGNIIIGNEIRKSQLCYDGCKNFFIELN</sequence>
<protein>
    <submittedName>
        <fullName evidence="2">BTB/POZ domain-containing protein</fullName>
    </submittedName>
</protein>